<dbReference type="PANTHER" id="PTHR33495:SF2">
    <property type="entry name" value="ANTI-SIGMA FACTOR ANTAGONIST TM_1081-RELATED"/>
    <property type="match status" value="1"/>
</dbReference>
<proteinExistence type="inferred from homology"/>
<dbReference type="Gene3D" id="3.30.750.24">
    <property type="entry name" value="STAS domain"/>
    <property type="match status" value="1"/>
</dbReference>
<dbReference type="PANTHER" id="PTHR33495">
    <property type="entry name" value="ANTI-SIGMA FACTOR ANTAGONIST TM_1081-RELATED-RELATED"/>
    <property type="match status" value="1"/>
</dbReference>
<dbReference type="PROSITE" id="PS50801">
    <property type="entry name" value="STAS"/>
    <property type="match status" value="1"/>
</dbReference>
<evidence type="ECO:0000313" key="5">
    <source>
        <dbReference type="Proteomes" id="UP001597186"/>
    </source>
</evidence>
<evidence type="ECO:0000313" key="4">
    <source>
        <dbReference type="EMBL" id="MFD1510298.1"/>
    </source>
</evidence>
<feature type="domain" description="STAS" evidence="3">
    <location>
        <begin position="21"/>
        <end position="110"/>
    </location>
</feature>
<dbReference type="SUPFAM" id="SSF52091">
    <property type="entry name" value="SpoIIaa-like"/>
    <property type="match status" value="1"/>
</dbReference>
<evidence type="ECO:0000256" key="2">
    <source>
        <dbReference type="RuleBase" id="RU003749"/>
    </source>
</evidence>
<comment type="similarity">
    <text evidence="1 2">Belongs to the anti-sigma-factor antagonist family.</text>
</comment>
<organism evidence="4 5">
    <name type="scientific">Lacimonas salitolerans</name>
    <dbReference type="NCBI Taxonomy" id="1323750"/>
    <lineage>
        <taxon>Bacteria</taxon>
        <taxon>Pseudomonadati</taxon>
        <taxon>Pseudomonadota</taxon>
        <taxon>Alphaproteobacteria</taxon>
        <taxon>Rhodobacterales</taxon>
        <taxon>Paracoccaceae</taxon>
        <taxon>Lacimonas</taxon>
    </lineage>
</organism>
<evidence type="ECO:0000259" key="3">
    <source>
        <dbReference type="PROSITE" id="PS50801"/>
    </source>
</evidence>
<evidence type="ECO:0000256" key="1">
    <source>
        <dbReference type="ARBA" id="ARBA00009013"/>
    </source>
</evidence>
<dbReference type="InterPro" id="IPR003658">
    <property type="entry name" value="Anti-sigma_ant"/>
</dbReference>
<dbReference type="NCBIfam" id="TIGR00377">
    <property type="entry name" value="ant_ant_sig"/>
    <property type="match status" value="1"/>
</dbReference>
<dbReference type="Pfam" id="PF01740">
    <property type="entry name" value="STAS"/>
    <property type="match status" value="1"/>
</dbReference>
<accession>A0ABW4EJV2</accession>
<dbReference type="Proteomes" id="UP001597186">
    <property type="component" value="Unassembled WGS sequence"/>
</dbReference>
<dbReference type="InterPro" id="IPR002645">
    <property type="entry name" value="STAS_dom"/>
</dbReference>
<comment type="caution">
    <text evidence="4">The sequence shown here is derived from an EMBL/GenBank/DDBJ whole genome shotgun (WGS) entry which is preliminary data.</text>
</comment>
<dbReference type="RefSeq" id="WP_379916330.1">
    <property type="nucleotide sequence ID" value="NZ_JBHUDD010000059.1"/>
</dbReference>
<protein>
    <recommendedName>
        <fullName evidence="2">Anti-sigma factor antagonist</fullName>
    </recommendedName>
</protein>
<dbReference type="CDD" id="cd07043">
    <property type="entry name" value="STAS_anti-anti-sigma_factors"/>
    <property type="match status" value="1"/>
</dbReference>
<dbReference type="EMBL" id="JBHUDD010000059">
    <property type="protein sequence ID" value="MFD1510298.1"/>
    <property type="molecule type" value="Genomic_DNA"/>
</dbReference>
<keyword evidence="5" id="KW-1185">Reference proteome</keyword>
<name>A0ABW4EJV2_9RHOB</name>
<reference evidence="5" key="1">
    <citation type="journal article" date="2019" name="Int. J. Syst. Evol. Microbiol.">
        <title>The Global Catalogue of Microorganisms (GCM) 10K type strain sequencing project: providing services to taxonomists for standard genome sequencing and annotation.</title>
        <authorList>
            <consortium name="The Broad Institute Genomics Platform"/>
            <consortium name="The Broad Institute Genome Sequencing Center for Infectious Disease"/>
            <person name="Wu L."/>
            <person name="Ma J."/>
        </authorList>
    </citation>
    <scope>NUCLEOTIDE SEQUENCE [LARGE SCALE GENOMIC DNA]</scope>
    <source>
        <strain evidence="5">CGMCC 1.12477</strain>
    </source>
</reference>
<dbReference type="InterPro" id="IPR036513">
    <property type="entry name" value="STAS_dom_sf"/>
</dbReference>
<gene>
    <name evidence="4" type="ORF">ACFTOW_12875</name>
</gene>
<sequence length="112" mass="11796">MKLTARSLGPLCVVDVAERRIDAAIAIAFKDAMRDLSDGSSGDVVLNLAQVDFIDSSGLGAIVAAMKHLGPNRRLRLVALGPAVEKVFRLTRMDSVFAIHATLDAALADHGG</sequence>